<evidence type="ECO:0000313" key="3">
    <source>
        <dbReference type="EMBL" id="TWB09671.1"/>
    </source>
</evidence>
<keyword evidence="2" id="KW-0732">Signal</keyword>
<dbReference type="Pfam" id="PF00839">
    <property type="entry name" value="Cys_rich_FGFR"/>
    <property type="match status" value="1"/>
</dbReference>
<evidence type="ECO:0000313" key="4">
    <source>
        <dbReference type="Proteomes" id="UP000319859"/>
    </source>
</evidence>
<reference evidence="3 4" key="1">
    <citation type="submission" date="2019-06" db="EMBL/GenBank/DDBJ databases">
        <title>Genomic Encyclopedia of Type Strains, Phase IV (KMG-V): Genome sequencing to study the core and pangenomes of soil and plant-associated prokaryotes.</title>
        <authorList>
            <person name="Whitman W."/>
        </authorList>
    </citation>
    <scope>NUCLEOTIDE SEQUENCE [LARGE SCALE GENOMIC DNA]</scope>
    <source>
        <strain evidence="3 4">BR 11880</strain>
    </source>
</reference>
<feature type="region of interest" description="Disordered" evidence="1">
    <location>
        <begin position="105"/>
        <end position="127"/>
    </location>
</feature>
<dbReference type="RefSeq" id="WP_211115414.1">
    <property type="nucleotide sequence ID" value="NZ_VITN01000040.1"/>
</dbReference>
<dbReference type="InterPro" id="IPR001893">
    <property type="entry name" value="Cys-rich_GLG1_repeat"/>
</dbReference>
<dbReference type="Proteomes" id="UP000319859">
    <property type="component" value="Unassembled WGS sequence"/>
</dbReference>
<feature type="signal peptide" evidence="2">
    <location>
        <begin position="1"/>
        <end position="49"/>
    </location>
</feature>
<protein>
    <submittedName>
        <fullName evidence="3">Cysteine rich repeat protein</fullName>
    </submittedName>
</protein>
<sequence>MVPEDGRLSPPTLYQWELNPMPLSLFRLGTGRAVLAAFVLVATAAPAHASDPVYGDKVLHQGPLMEACGDDFDKLCEGVKPGDGRVFACLRSHYDKLSAPCQTTLTKLTGNGPKRTDKPSTSPASPQ</sequence>
<name>A0A560EJX1_9PROT</name>
<gene>
    <name evidence="3" type="ORF">FBZ89_14016</name>
</gene>
<proteinExistence type="predicted"/>
<evidence type="ECO:0000256" key="2">
    <source>
        <dbReference type="SAM" id="SignalP"/>
    </source>
</evidence>
<accession>A0A560EJX1</accession>
<dbReference type="AlphaFoldDB" id="A0A560EJX1"/>
<comment type="caution">
    <text evidence="3">The sequence shown here is derived from an EMBL/GenBank/DDBJ whole genome shotgun (WGS) entry which is preliminary data.</text>
</comment>
<evidence type="ECO:0000256" key="1">
    <source>
        <dbReference type="SAM" id="MobiDB-lite"/>
    </source>
</evidence>
<organism evidence="3 4">
    <name type="scientific">Nitrospirillum amazonense</name>
    <dbReference type="NCBI Taxonomy" id="28077"/>
    <lineage>
        <taxon>Bacteria</taxon>
        <taxon>Pseudomonadati</taxon>
        <taxon>Pseudomonadota</taxon>
        <taxon>Alphaproteobacteria</taxon>
        <taxon>Rhodospirillales</taxon>
        <taxon>Azospirillaceae</taxon>
        <taxon>Nitrospirillum</taxon>
    </lineage>
</organism>
<feature type="chain" id="PRO_5021793447" evidence="2">
    <location>
        <begin position="50"/>
        <end position="127"/>
    </location>
</feature>
<dbReference type="EMBL" id="VITN01000040">
    <property type="protein sequence ID" value="TWB09671.1"/>
    <property type="molecule type" value="Genomic_DNA"/>
</dbReference>
<dbReference type="GO" id="GO:0016020">
    <property type="term" value="C:membrane"/>
    <property type="evidence" value="ECO:0007669"/>
    <property type="project" value="InterPro"/>
</dbReference>